<keyword evidence="10" id="KW-0812">Transmembrane</keyword>
<evidence type="ECO:0000313" key="13">
    <source>
        <dbReference type="Proteomes" id="UP000233440"/>
    </source>
</evidence>
<comment type="caution">
    <text evidence="12">The sequence shown here is derived from an EMBL/GenBank/DDBJ whole genome shotgun (WGS) entry which is preliminary data.</text>
</comment>
<dbReference type="PRINTS" id="PR00725">
    <property type="entry name" value="DADACBPTASE1"/>
</dbReference>
<reference evidence="12 13" key="1">
    <citation type="submission" date="2017-11" db="EMBL/GenBank/DDBJ databases">
        <title>Bacillus camelliae sp. nov., isolated from pu'er tea.</title>
        <authorList>
            <person name="Niu L."/>
        </authorList>
    </citation>
    <scope>NUCLEOTIDE SEQUENCE [LARGE SCALE GENOMIC DNA]</scope>
    <source>
        <strain evidence="12 13">7578-1</strain>
    </source>
</reference>
<evidence type="ECO:0000256" key="4">
    <source>
        <dbReference type="ARBA" id="ARBA00022960"/>
    </source>
</evidence>
<dbReference type="GO" id="GO:0006508">
    <property type="term" value="P:proteolysis"/>
    <property type="evidence" value="ECO:0007669"/>
    <property type="project" value="InterPro"/>
</dbReference>
<dbReference type="InterPro" id="IPR012338">
    <property type="entry name" value="Beta-lactam/transpept-like"/>
</dbReference>
<evidence type="ECO:0000256" key="8">
    <source>
        <dbReference type="PIRSR" id="PIRSR618044-2"/>
    </source>
</evidence>
<evidence type="ECO:0000259" key="11">
    <source>
        <dbReference type="Pfam" id="PF00768"/>
    </source>
</evidence>
<keyword evidence="13" id="KW-1185">Reference proteome</keyword>
<organism evidence="12 13">
    <name type="scientific">Heyndrickxia camelliae</name>
    <dbReference type="NCBI Taxonomy" id="1707093"/>
    <lineage>
        <taxon>Bacteria</taxon>
        <taxon>Bacillati</taxon>
        <taxon>Bacillota</taxon>
        <taxon>Bacilli</taxon>
        <taxon>Bacillales</taxon>
        <taxon>Bacillaceae</taxon>
        <taxon>Heyndrickxia</taxon>
    </lineage>
</organism>
<keyword evidence="10" id="KW-0472">Membrane</keyword>
<proteinExistence type="inferred from homology"/>
<dbReference type="Pfam" id="PF00768">
    <property type="entry name" value="Peptidase_S11"/>
    <property type="match status" value="1"/>
</dbReference>
<feature type="binding site" evidence="8">
    <location>
        <position position="252"/>
    </location>
    <ligand>
        <name>substrate</name>
    </ligand>
</feature>
<dbReference type="OrthoDB" id="9791132at2"/>
<keyword evidence="12" id="KW-0121">Carboxypeptidase</keyword>
<feature type="domain" description="Peptidase S11 D-alanyl-D-alanine carboxypeptidase A N-terminal" evidence="11">
    <location>
        <begin position="47"/>
        <end position="281"/>
    </location>
</feature>
<dbReference type="EMBL" id="PIQO01000015">
    <property type="protein sequence ID" value="PKR83740.1"/>
    <property type="molecule type" value="Genomic_DNA"/>
</dbReference>
<dbReference type="PANTHER" id="PTHR21581">
    <property type="entry name" value="D-ALANYL-D-ALANINE CARBOXYPEPTIDASE"/>
    <property type="match status" value="1"/>
</dbReference>
<keyword evidence="4" id="KW-0133">Cell shape</keyword>
<evidence type="ECO:0000313" key="12">
    <source>
        <dbReference type="EMBL" id="PKR83740.1"/>
    </source>
</evidence>
<keyword evidence="10" id="KW-1133">Transmembrane helix</keyword>
<sequence>MFQGSERYLKKIIILLVILGGIYLYQHFDVFHNTGGNDIHANPVNLSIQGEAGVLMDEDNGSILYAKNENKRLYPASTTKIVTAVVALDKGNLNDQVQVGNEVNLKTRDESTAGLKQGDVIPLKILLRAMLLPSGNDAARTIAIYIAKKDSGNSNMSPEEGIRYFAGLMNQKAKELGATHSHFVNPHGLHDPRHYSTAKDLAIIAREARKNPVFREIVSEETYKDASFTFYNRNELVNRSSSNFFQGADGIKTGFTDQAGHCLVSSATRDGKNLISVVLHSSKEGVYTDSTALLNYGFHREYASK</sequence>
<feature type="active site" description="Acyl-ester intermediate" evidence="7">
    <location>
        <position position="77"/>
    </location>
</feature>
<feature type="active site" evidence="7">
    <location>
        <position position="134"/>
    </location>
</feature>
<dbReference type="Proteomes" id="UP000233440">
    <property type="component" value="Unassembled WGS sequence"/>
</dbReference>
<keyword evidence="5" id="KW-0573">Peptidoglycan synthesis</keyword>
<dbReference type="GO" id="GO:0009002">
    <property type="term" value="F:serine-type D-Ala-D-Ala carboxypeptidase activity"/>
    <property type="evidence" value="ECO:0007669"/>
    <property type="project" value="InterPro"/>
</dbReference>
<dbReference type="GO" id="GO:0071555">
    <property type="term" value="P:cell wall organization"/>
    <property type="evidence" value="ECO:0007669"/>
    <property type="project" value="UniProtKB-KW"/>
</dbReference>
<gene>
    <name evidence="12" type="ORF">CWO92_17160</name>
</gene>
<evidence type="ECO:0000256" key="7">
    <source>
        <dbReference type="PIRSR" id="PIRSR618044-1"/>
    </source>
</evidence>
<feature type="transmembrane region" description="Helical" evidence="10">
    <location>
        <begin position="12"/>
        <end position="28"/>
    </location>
</feature>
<dbReference type="PANTHER" id="PTHR21581:SF33">
    <property type="entry name" value="D-ALANYL-D-ALANINE CARBOXYPEPTIDASE DACB"/>
    <property type="match status" value="1"/>
</dbReference>
<keyword evidence="6" id="KW-0961">Cell wall biogenesis/degradation</keyword>
<dbReference type="AlphaFoldDB" id="A0A2N3LGI2"/>
<dbReference type="InterPro" id="IPR018044">
    <property type="entry name" value="Peptidase_S11"/>
</dbReference>
<name>A0A2N3LGI2_9BACI</name>
<comment type="similarity">
    <text evidence="1 9">Belongs to the peptidase S11 family.</text>
</comment>
<evidence type="ECO:0000256" key="3">
    <source>
        <dbReference type="ARBA" id="ARBA00022801"/>
    </source>
</evidence>
<protein>
    <submittedName>
        <fullName evidence="12">D-alanyl-D-alanine carboxypeptidase</fullName>
    </submittedName>
</protein>
<dbReference type="Gene3D" id="3.40.710.10">
    <property type="entry name" value="DD-peptidase/beta-lactamase superfamily"/>
    <property type="match status" value="1"/>
</dbReference>
<evidence type="ECO:0000256" key="9">
    <source>
        <dbReference type="RuleBase" id="RU004016"/>
    </source>
</evidence>
<dbReference type="SUPFAM" id="SSF56601">
    <property type="entry name" value="beta-lactamase/transpeptidase-like"/>
    <property type="match status" value="1"/>
</dbReference>
<accession>A0A2N3LGI2</accession>
<evidence type="ECO:0000256" key="6">
    <source>
        <dbReference type="ARBA" id="ARBA00023316"/>
    </source>
</evidence>
<dbReference type="GO" id="GO:0008360">
    <property type="term" value="P:regulation of cell shape"/>
    <property type="evidence" value="ECO:0007669"/>
    <property type="project" value="UniProtKB-KW"/>
</dbReference>
<dbReference type="GO" id="GO:0009252">
    <property type="term" value="P:peptidoglycan biosynthetic process"/>
    <property type="evidence" value="ECO:0007669"/>
    <property type="project" value="UniProtKB-KW"/>
</dbReference>
<evidence type="ECO:0000256" key="2">
    <source>
        <dbReference type="ARBA" id="ARBA00022729"/>
    </source>
</evidence>
<keyword evidence="12" id="KW-0645">Protease</keyword>
<keyword evidence="2" id="KW-0732">Signal</keyword>
<dbReference type="InterPro" id="IPR001967">
    <property type="entry name" value="Peptidase_S11_N"/>
</dbReference>
<evidence type="ECO:0000256" key="1">
    <source>
        <dbReference type="ARBA" id="ARBA00007164"/>
    </source>
</evidence>
<evidence type="ECO:0000256" key="5">
    <source>
        <dbReference type="ARBA" id="ARBA00022984"/>
    </source>
</evidence>
<keyword evidence="3" id="KW-0378">Hydrolase</keyword>
<evidence type="ECO:0000256" key="10">
    <source>
        <dbReference type="SAM" id="Phobius"/>
    </source>
</evidence>
<feature type="active site" description="Proton acceptor" evidence="7">
    <location>
        <position position="80"/>
    </location>
</feature>